<accession>E9GTP9</accession>
<feature type="compositionally biased region" description="Polar residues" evidence="1">
    <location>
        <begin position="41"/>
        <end position="52"/>
    </location>
</feature>
<proteinExistence type="predicted"/>
<dbReference type="KEGG" id="dpx:DAPPUDRAFT_248114"/>
<dbReference type="EMBL" id="GL732564">
    <property type="protein sequence ID" value="EFX77114.1"/>
    <property type="molecule type" value="Genomic_DNA"/>
</dbReference>
<name>E9GTP9_DAPPU</name>
<dbReference type="Proteomes" id="UP000000305">
    <property type="component" value="Unassembled WGS sequence"/>
</dbReference>
<evidence type="ECO:0000256" key="1">
    <source>
        <dbReference type="SAM" id="MobiDB-lite"/>
    </source>
</evidence>
<protein>
    <submittedName>
        <fullName evidence="2">Uncharacterized protein</fullName>
    </submittedName>
</protein>
<organism evidence="2 3">
    <name type="scientific">Daphnia pulex</name>
    <name type="common">Water flea</name>
    <dbReference type="NCBI Taxonomy" id="6669"/>
    <lineage>
        <taxon>Eukaryota</taxon>
        <taxon>Metazoa</taxon>
        <taxon>Ecdysozoa</taxon>
        <taxon>Arthropoda</taxon>
        <taxon>Crustacea</taxon>
        <taxon>Branchiopoda</taxon>
        <taxon>Diplostraca</taxon>
        <taxon>Cladocera</taxon>
        <taxon>Anomopoda</taxon>
        <taxon>Daphniidae</taxon>
        <taxon>Daphnia</taxon>
    </lineage>
</organism>
<reference evidence="2 3" key="1">
    <citation type="journal article" date="2011" name="Science">
        <title>The ecoresponsive genome of Daphnia pulex.</title>
        <authorList>
            <person name="Colbourne J.K."/>
            <person name="Pfrender M.E."/>
            <person name="Gilbert D."/>
            <person name="Thomas W.K."/>
            <person name="Tucker A."/>
            <person name="Oakley T.H."/>
            <person name="Tokishita S."/>
            <person name="Aerts A."/>
            <person name="Arnold G.J."/>
            <person name="Basu M.K."/>
            <person name="Bauer D.J."/>
            <person name="Caceres C.E."/>
            <person name="Carmel L."/>
            <person name="Casola C."/>
            <person name="Choi J.H."/>
            <person name="Detter J.C."/>
            <person name="Dong Q."/>
            <person name="Dusheyko S."/>
            <person name="Eads B.D."/>
            <person name="Frohlich T."/>
            <person name="Geiler-Samerotte K.A."/>
            <person name="Gerlach D."/>
            <person name="Hatcher P."/>
            <person name="Jogdeo S."/>
            <person name="Krijgsveld J."/>
            <person name="Kriventseva E.V."/>
            <person name="Kultz D."/>
            <person name="Laforsch C."/>
            <person name="Lindquist E."/>
            <person name="Lopez J."/>
            <person name="Manak J.R."/>
            <person name="Muller J."/>
            <person name="Pangilinan J."/>
            <person name="Patwardhan R.P."/>
            <person name="Pitluck S."/>
            <person name="Pritham E.J."/>
            <person name="Rechtsteiner A."/>
            <person name="Rho M."/>
            <person name="Rogozin I.B."/>
            <person name="Sakarya O."/>
            <person name="Salamov A."/>
            <person name="Schaack S."/>
            <person name="Shapiro H."/>
            <person name="Shiga Y."/>
            <person name="Skalitzky C."/>
            <person name="Smith Z."/>
            <person name="Souvorov A."/>
            <person name="Sung W."/>
            <person name="Tang Z."/>
            <person name="Tsuchiya D."/>
            <person name="Tu H."/>
            <person name="Vos H."/>
            <person name="Wang M."/>
            <person name="Wolf Y.I."/>
            <person name="Yamagata H."/>
            <person name="Yamada T."/>
            <person name="Ye Y."/>
            <person name="Shaw J.R."/>
            <person name="Andrews J."/>
            <person name="Crease T.J."/>
            <person name="Tang H."/>
            <person name="Lucas S.M."/>
            <person name="Robertson H.M."/>
            <person name="Bork P."/>
            <person name="Koonin E.V."/>
            <person name="Zdobnov E.M."/>
            <person name="Grigoriev I.V."/>
            <person name="Lynch M."/>
            <person name="Boore J.L."/>
        </authorList>
    </citation>
    <scope>NUCLEOTIDE SEQUENCE [LARGE SCALE GENOMIC DNA]</scope>
</reference>
<feature type="region of interest" description="Disordered" evidence="1">
    <location>
        <begin position="1"/>
        <end position="83"/>
    </location>
</feature>
<gene>
    <name evidence="2" type="ORF">DAPPUDRAFT_248114</name>
</gene>
<dbReference type="InParanoid" id="E9GTP9"/>
<keyword evidence="3" id="KW-1185">Reference proteome</keyword>
<dbReference type="HOGENOM" id="CLU_1449110_0_0_1"/>
<sequence>MTELAGAAVHLGHPGRRSSPDRSLPPGPIVSHHHGLRSRQCHSNGQSGQPNGITAVASLIRHQPEHSSSSHSNSRHSIQQHEGHQRCLVFGKLPESHHNQPPHCCHYHHQHQQTSYYCSSEMGGHNGGAIRWITARKNFNSVWLPLTTLSAPPSLEIYDSRCQNCRRANDNGYIKNNSNTLLADTKI</sequence>
<dbReference type="AlphaFoldDB" id="E9GTP9"/>
<evidence type="ECO:0000313" key="2">
    <source>
        <dbReference type="EMBL" id="EFX77114.1"/>
    </source>
</evidence>
<feature type="compositionally biased region" description="Basic residues" evidence="1">
    <location>
        <begin position="31"/>
        <end position="40"/>
    </location>
</feature>
<feature type="compositionally biased region" description="Low complexity" evidence="1">
    <location>
        <begin position="66"/>
        <end position="77"/>
    </location>
</feature>
<evidence type="ECO:0000313" key="3">
    <source>
        <dbReference type="Proteomes" id="UP000000305"/>
    </source>
</evidence>